<proteinExistence type="predicted"/>
<feature type="compositionally biased region" description="Basic and acidic residues" evidence="13">
    <location>
        <begin position="1"/>
        <end position="10"/>
    </location>
</feature>
<evidence type="ECO:0000256" key="3">
    <source>
        <dbReference type="ARBA" id="ARBA00022692"/>
    </source>
</evidence>
<keyword evidence="6 14" id="KW-0472">Membrane</keyword>
<dbReference type="PANTHER" id="PTHR24243">
    <property type="entry name" value="G-PROTEIN COUPLED RECEPTOR"/>
    <property type="match status" value="1"/>
</dbReference>
<comment type="subcellular location">
    <subcellularLocation>
        <location evidence="1">Cell membrane</location>
        <topology evidence="1">Multi-pass membrane protein</topology>
    </subcellularLocation>
</comment>
<evidence type="ECO:0000313" key="16">
    <source>
        <dbReference type="Ensembl" id="ENSABRP00000026846.1"/>
    </source>
</evidence>
<feature type="transmembrane region" description="Helical" evidence="14">
    <location>
        <begin position="474"/>
        <end position="494"/>
    </location>
</feature>
<evidence type="ECO:0000256" key="8">
    <source>
        <dbReference type="ARBA" id="ARBA00023170"/>
    </source>
</evidence>
<organism evidence="16 17">
    <name type="scientific">Anser brachyrhynchus</name>
    <name type="common">Pink-footed goose</name>
    <dbReference type="NCBI Taxonomy" id="132585"/>
    <lineage>
        <taxon>Eukaryota</taxon>
        <taxon>Metazoa</taxon>
        <taxon>Chordata</taxon>
        <taxon>Craniata</taxon>
        <taxon>Vertebrata</taxon>
        <taxon>Euteleostomi</taxon>
        <taxon>Archelosauria</taxon>
        <taxon>Archosauria</taxon>
        <taxon>Dinosauria</taxon>
        <taxon>Saurischia</taxon>
        <taxon>Theropoda</taxon>
        <taxon>Coelurosauria</taxon>
        <taxon>Aves</taxon>
        <taxon>Neognathae</taxon>
        <taxon>Galloanserae</taxon>
        <taxon>Anseriformes</taxon>
        <taxon>Anatidae</taxon>
        <taxon>Anserinae</taxon>
        <taxon>Anser</taxon>
    </lineage>
</organism>
<dbReference type="PRINTS" id="PR00237">
    <property type="entry name" value="GPCRRHODOPSN"/>
</dbReference>
<feature type="compositionally biased region" description="Pro residues" evidence="13">
    <location>
        <begin position="38"/>
        <end position="47"/>
    </location>
</feature>
<accession>A0A8B9CXP7</accession>
<dbReference type="PROSITE" id="PS50262">
    <property type="entry name" value="G_PROTEIN_RECEP_F1_2"/>
    <property type="match status" value="1"/>
</dbReference>
<dbReference type="AlphaFoldDB" id="A0A8B9CXP7"/>
<evidence type="ECO:0000256" key="7">
    <source>
        <dbReference type="ARBA" id="ARBA00023157"/>
    </source>
</evidence>
<comment type="function">
    <text evidence="12">G-protein coupled receptor that plays a role in the regulation of circadian rhythms and energy metabolism. Participates in maintaining proper circadian gene expression in the suprachiasmatic nucleus (SCN), the locus of the master circadian clock in the brain. May function as a coordinator of aging-associated metabolic dysfunction, stress response, DNA integrity management, and eventual senescence. Upon binding to adropin, modulates mitochondrial energy metabolism via the p44/42-PDK4 signaling pathway, influencing pyruvate dehydrogenase activity.</text>
</comment>
<dbReference type="Pfam" id="PF00001">
    <property type="entry name" value="7tm_1"/>
    <property type="match status" value="1"/>
</dbReference>
<keyword evidence="4 14" id="KW-1133">Transmembrane helix</keyword>
<dbReference type="SUPFAM" id="SSF81321">
    <property type="entry name" value="Family A G protein-coupled receptor-like"/>
    <property type="match status" value="1"/>
</dbReference>
<feature type="transmembrane region" description="Helical" evidence="14">
    <location>
        <begin position="261"/>
        <end position="286"/>
    </location>
</feature>
<dbReference type="Gene3D" id="1.20.1070.10">
    <property type="entry name" value="Rhodopsin 7-helix transmembrane proteins"/>
    <property type="match status" value="1"/>
</dbReference>
<evidence type="ECO:0000256" key="10">
    <source>
        <dbReference type="ARBA" id="ARBA00023224"/>
    </source>
</evidence>
<evidence type="ECO:0000256" key="2">
    <source>
        <dbReference type="ARBA" id="ARBA00022475"/>
    </source>
</evidence>
<feature type="region of interest" description="Disordered" evidence="13">
    <location>
        <begin position="1"/>
        <end position="98"/>
    </location>
</feature>
<dbReference type="InterPro" id="IPR000276">
    <property type="entry name" value="GPCR_Rhodpsn"/>
</dbReference>
<gene>
    <name evidence="16" type="primary">GPR19</name>
</gene>
<evidence type="ECO:0000256" key="4">
    <source>
        <dbReference type="ARBA" id="ARBA00022989"/>
    </source>
</evidence>
<dbReference type="GO" id="GO:0005886">
    <property type="term" value="C:plasma membrane"/>
    <property type="evidence" value="ECO:0007669"/>
    <property type="project" value="UniProtKB-SubCell"/>
</dbReference>
<feature type="transmembrane region" description="Helical" evidence="14">
    <location>
        <begin position="418"/>
        <end position="439"/>
    </location>
</feature>
<feature type="transmembrane region" description="Helical" evidence="14">
    <location>
        <begin position="379"/>
        <end position="398"/>
    </location>
</feature>
<dbReference type="PANTHER" id="PTHR24243:SF224">
    <property type="entry name" value="G-PROTEIN COUPLED RECEPTOR 19-RELATED"/>
    <property type="match status" value="1"/>
</dbReference>
<keyword evidence="9" id="KW-0325">Glycoprotein</keyword>
<dbReference type="GeneTree" id="ENSGT00940000160365"/>
<evidence type="ECO:0000256" key="14">
    <source>
        <dbReference type="SAM" id="Phobius"/>
    </source>
</evidence>
<protein>
    <recommendedName>
        <fullName evidence="11">Probable G-protein coupled receptor 19</fullName>
    </recommendedName>
</protein>
<reference evidence="16" key="1">
    <citation type="submission" date="2025-08" db="UniProtKB">
        <authorList>
            <consortium name="Ensembl"/>
        </authorList>
    </citation>
    <scope>IDENTIFICATION</scope>
</reference>
<keyword evidence="2" id="KW-1003">Cell membrane</keyword>
<evidence type="ECO:0000256" key="13">
    <source>
        <dbReference type="SAM" id="MobiDB-lite"/>
    </source>
</evidence>
<keyword evidence="8" id="KW-0675">Receptor</keyword>
<keyword evidence="7" id="KW-1015">Disulfide bond</keyword>
<sequence>MATAAAEKHPRPQPRHSNPDVSAGSQRRRGRAAGLPRGSPPRPPGLPPASSRGCPRVPQGPRRPGRGRAEPAPSGGAALSAVLTAPDPTGGPGGPGEVRGAWEVWEAVCLSCRPQDALAVAGDGISGSTPKNVALHPPRYRRRDLQDAQPAERLQHLRQSPAGVKVLRGFQHLLPGGALSTDRDRRRRAAPLGGCSGADLSSSKIVSRTRKIQLLLFKKTNNSYPETFIPPASHEMTESPKEPRSSRNHTVLQYELRPGEIIAASMVFGVLWLLSIFGNSLVCLVIHRSRRTQSTTNYFVVSMACADLLISVGNAPFVLLQFTSGRWMLGNVMCKLVRYLQYLTPGVQIYVLLSICVDRFYTIVYPLSFKVSREKAKKMILASWIFDAAFASPAFFFYGSNGDDHCNFFLPNSWEGAIYSIIHLLVVFLIPSILIILFYQKVIKYIWRIGTDGRTVRRTMNIVPRTKVKTIKMFLMLNLVFLLSWLPFYVVQLWHPQETDYRKCSLVFMAITLISFSSSASKPTLYSVYNANFRRGMKETFCMSSMKCYRSNAYTITTSSRIAKKNYVGISEIPAPAKTVTKDSIYDSFDREAKEKKLAWPIHSNPPNTFV</sequence>
<evidence type="ECO:0000313" key="17">
    <source>
        <dbReference type="Proteomes" id="UP000694426"/>
    </source>
</evidence>
<evidence type="ECO:0000256" key="6">
    <source>
        <dbReference type="ARBA" id="ARBA00023136"/>
    </source>
</evidence>
<feature type="transmembrane region" description="Helical" evidence="14">
    <location>
        <begin position="298"/>
        <end position="322"/>
    </location>
</feature>
<name>A0A8B9CXP7_9AVES</name>
<keyword evidence="17" id="KW-1185">Reference proteome</keyword>
<keyword evidence="3 14" id="KW-0812">Transmembrane</keyword>
<evidence type="ECO:0000256" key="1">
    <source>
        <dbReference type="ARBA" id="ARBA00004651"/>
    </source>
</evidence>
<reference evidence="16" key="2">
    <citation type="submission" date="2025-09" db="UniProtKB">
        <authorList>
            <consortium name="Ensembl"/>
        </authorList>
    </citation>
    <scope>IDENTIFICATION</scope>
</reference>
<dbReference type="InterPro" id="IPR047829">
    <property type="entry name" value="GPR19_7tmA"/>
</dbReference>
<evidence type="ECO:0000256" key="9">
    <source>
        <dbReference type="ARBA" id="ARBA00023180"/>
    </source>
</evidence>
<dbReference type="GO" id="GO:0004930">
    <property type="term" value="F:G protein-coupled receptor activity"/>
    <property type="evidence" value="ECO:0007669"/>
    <property type="project" value="UniProtKB-KW"/>
</dbReference>
<feature type="transmembrane region" description="Helical" evidence="14">
    <location>
        <begin position="506"/>
        <end position="529"/>
    </location>
</feature>
<evidence type="ECO:0000256" key="12">
    <source>
        <dbReference type="ARBA" id="ARBA00093282"/>
    </source>
</evidence>
<dbReference type="Proteomes" id="UP000694426">
    <property type="component" value="Unplaced"/>
</dbReference>
<dbReference type="CDD" id="cd15008">
    <property type="entry name" value="7tmA_GPR19"/>
    <property type="match status" value="1"/>
</dbReference>
<dbReference type="Ensembl" id="ENSABRT00000037544.1">
    <property type="protein sequence ID" value="ENSABRP00000026846.1"/>
    <property type="gene ID" value="ENSABRG00000022396.1"/>
</dbReference>
<dbReference type="InterPro" id="IPR017452">
    <property type="entry name" value="GPCR_Rhodpsn_7TM"/>
</dbReference>
<keyword evidence="10" id="KW-0807">Transducer</keyword>
<dbReference type="FunFam" id="1.20.1070.10:FF:000165">
    <property type="entry name" value="Probable G-protein coupled receptor 19"/>
    <property type="match status" value="1"/>
</dbReference>
<evidence type="ECO:0000259" key="15">
    <source>
        <dbReference type="PROSITE" id="PS50262"/>
    </source>
</evidence>
<dbReference type="GO" id="GO:0005929">
    <property type="term" value="C:cilium"/>
    <property type="evidence" value="ECO:0007669"/>
    <property type="project" value="Ensembl"/>
</dbReference>
<feature type="transmembrane region" description="Helical" evidence="14">
    <location>
        <begin position="342"/>
        <end position="367"/>
    </location>
</feature>
<keyword evidence="5" id="KW-0297">G-protein coupled receptor</keyword>
<dbReference type="GO" id="GO:0043005">
    <property type="term" value="C:neuron projection"/>
    <property type="evidence" value="ECO:0007669"/>
    <property type="project" value="Ensembl"/>
</dbReference>
<evidence type="ECO:0000256" key="11">
    <source>
        <dbReference type="ARBA" id="ARBA00067939"/>
    </source>
</evidence>
<evidence type="ECO:0000256" key="5">
    <source>
        <dbReference type="ARBA" id="ARBA00023040"/>
    </source>
</evidence>
<feature type="compositionally biased region" description="Low complexity" evidence="13">
    <location>
        <begin position="48"/>
        <end position="62"/>
    </location>
</feature>
<feature type="domain" description="G-protein coupled receptors family 1 profile" evidence="15">
    <location>
        <begin position="278"/>
        <end position="526"/>
    </location>
</feature>